<evidence type="ECO:0000259" key="2">
    <source>
        <dbReference type="Pfam" id="PF10135"/>
    </source>
</evidence>
<evidence type="ECO:0000256" key="1">
    <source>
        <dbReference type="SAM" id="MobiDB-lite"/>
    </source>
</evidence>
<feature type="compositionally biased region" description="Low complexity" evidence="1">
    <location>
        <begin position="120"/>
        <end position="129"/>
    </location>
</feature>
<evidence type="ECO:0000313" key="3">
    <source>
        <dbReference type="EMBL" id="MFC0686493.1"/>
    </source>
</evidence>
<feature type="region of interest" description="Disordered" evidence="1">
    <location>
        <begin position="101"/>
        <end position="139"/>
    </location>
</feature>
<dbReference type="RefSeq" id="WP_267222551.1">
    <property type="nucleotide sequence ID" value="NZ_JAPCWC010000016.1"/>
</dbReference>
<dbReference type="InterPro" id="IPR019301">
    <property type="entry name" value="Flagellar_prot_FlgJ_N"/>
</dbReference>
<reference evidence="3 4" key="1">
    <citation type="submission" date="2024-09" db="EMBL/GenBank/DDBJ databases">
        <authorList>
            <person name="Sun Q."/>
            <person name="Mori K."/>
        </authorList>
    </citation>
    <scope>NUCLEOTIDE SEQUENCE [LARGE SCALE GENOMIC DNA]</scope>
    <source>
        <strain evidence="3 4">CICC 11035S</strain>
    </source>
</reference>
<dbReference type="EMBL" id="JBHLTM010000070">
    <property type="protein sequence ID" value="MFC0686493.1"/>
    <property type="molecule type" value="Genomic_DNA"/>
</dbReference>
<dbReference type="Pfam" id="PF10135">
    <property type="entry name" value="Rod-binding"/>
    <property type="match status" value="1"/>
</dbReference>
<accession>A0ABV6SB58</accession>
<feature type="domain" description="Flagellar protein FlgJ N-terminal" evidence="2">
    <location>
        <begin position="45"/>
        <end position="91"/>
    </location>
</feature>
<organism evidence="3 4">
    <name type="scientific">Novosphingobium clariflavum</name>
    <dbReference type="NCBI Taxonomy" id="2029884"/>
    <lineage>
        <taxon>Bacteria</taxon>
        <taxon>Pseudomonadati</taxon>
        <taxon>Pseudomonadota</taxon>
        <taxon>Alphaproteobacteria</taxon>
        <taxon>Sphingomonadales</taxon>
        <taxon>Sphingomonadaceae</taxon>
        <taxon>Novosphingobium</taxon>
    </lineage>
</organism>
<evidence type="ECO:0000313" key="4">
    <source>
        <dbReference type="Proteomes" id="UP001589858"/>
    </source>
</evidence>
<dbReference type="Proteomes" id="UP001589858">
    <property type="component" value="Unassembled WGS sequence"/>
</dbReference>
<gene>
    <name evidence="3" type="ORF">ACFFF8_18060</name>
</gene>
<proteinExistence type="predicted"/>
<name>A0ABV6SB58_9SPHN</name>
<sequence>MTDTTIAASIASTPARQIQTTPDKSPAGVARQFEAVFAGQVAKIMLETVEVDDQFGGGHGEEMFRGMMAEQIGNRIAQGKGLGIASAVEAQIIRMQGGTAAASKASAVGTGPQGNVQSGATQAAAALAASEQGDTGSAE</sequence>
<comment type="caution">
    <text evidence="3">The sequence shown here is derived from an EMBL/GenBank/DDBJ whole genome shotgun (WGS) entry which is preliminary data.</text>
</comment>
<keyword evidence="4" id="KW-1185">Reference proteome</keyword>
<protein>
    <submittedName>
        <fullName evidence="3">Rod-binding protein</fullName>
    </submittedName>
</protein>